<dbReference type="Proteomes" id="UP000076632">
    <property type="component" value="Unassembled WGS sequence"/>
</dbReference>
<dbReference type="STRING" id="1328760.A0A161TG58"/>
<dbReference type="GeneID" id="28901908"/>
<dbReference type="OMA" id="AHWKEDQ"/>
<dbReference type="GO" id="GO:0003729">
    <property type="term" value="F:mRNA binding"/>
    <property type="evidence" value="ECO:0007669"/>
    <property type="project" value="TreeGrafter"/>
</dbReference>
<dbReference type="InterPro" id="IPR039604">
    <property type="entry name" value="Bfr1"/>
</dbReference>
<sequence length="519" mass="57592">MADVATPPAASPSPAKDTKAPKVKPERPDEEAYKVNLSKAEAAHKQAQEKLNAIKSKIELAQPPSKDSPVAKRQQELRGELSNIRQQQQGLKSSKGNLQEKIKSLDATLKSRIAEQKAAKGRVNFKNVEEIDREIQSLEKQVDSGTMRLVDEKKALADISSLRKQRKGFAGFDEAQKGIDDIKGQIAELRKGLDDPEAKALSEKYSTIAKELDEIKANQNEAYKNLNALRDERTKLHAEQQEKYTALRAVKDQYYQQKKAFADYEHEAYRQRKEKQKAERDAYEKEKRRKVAERKLEEASEPAYLDEILSAEGLIRYFDPSSVGTQTAAGPGKFAAQAQRTVDDSGIKGTALVKKDDREDTYFAGTGGKKGKKGKKGNNGSSPAPAADKLNLSIGIIEEFSKINVDPPMSQSDVAGVVEKLKEKLDHWKKDQERKTKENVEKAKKEIEKIEAEAQEAKAAKDASDNNNRRSKDGAKKPAQKNQAVNGDVSPRAEVAQEKDAVADAAKELKEASIEDKTQ</sequence>
<accession>A0A161TG58</accession>
<feature type="region of interest" description="Disordered" evidence="1">
    <location>
        <begin position="1"/>
        <end position="99"/>
    </location>
</feature>
<dbReference type="PANTHER" id="PTHR31027:SF2">
    <property type="entry name" value="LEBERCILIN DOMAIN-CONTAINING PROTEIN"/>
    <property type="match status" value="1"/>
</dbReference>
<feature type="compositionally biased region" description="Basic and acidic residues" evidence="1">
    <location>
        <begin position="16"/>
        <end position="33"/>
    </location>
</feature>
<evidence type="ECO:0000313" key="2">
    <source>
        <dbReference type="EMBL" id="KZF25097.1"/>
    </source>
</evidence>
<feature type="region of interest" description="Disordered" evidence="1">
    <location>
        <begin position="361"/>
        <end position="389"/>
    </location>
</feature>
<dbReference type="GO" id="GO:1990904">
    <property type="term" value="C:ribonucleoprotein complex"/>
    <property type="evidence" value="ECO:0007669"/>
    <property type="project" value="TreeGrafter"/>
</dbReference>
<dbReference type="GO" id="GO:0008298">
    <property type="term" value="P:intracellular mRNA localization"/>
    <property type="evidence" value="ECO:0007669"/>
    <property type="project" value="TreeGrafter"/>
</dbReference>
<organism evidence="2 3">
    <name type="scientific">Xylona heveae (strain CBS 132557 / TC161)</name>
    <dbReference type="NCBI Taxonomy" id="1328760"/>
    <lineage>
        <taxon>Eukaryota</taxon>
        <taxon>Fungi</taxon>
        <taxon>Dikarya</taxon>
        <taxon>Ascomycota</taxon>
        <taxon>Pezizomycotina</taxon>
        <taxon>Xylonomycetes</taxon>
        <taxon>Xylonales</taxon>
        <taxon>Xylonaceae</taxon>
        <taxon>Xylona</taxon>
    </lineage>
</organism>
<dbReference type="RefSeq" id="XP_018190652.1">
    <property type="nucleotide sequence ID" value="XM_018336771.1"/>
</dbReference>
<gene>
    <name evidence="2" type="ORF">L228DRAFT_61957</name>
</gene>
<dbReference type="OrthoDB" id="2195113at2759"/>
<dbReference type="InParanoid" id="A0A161TG58"/>
<evidence type="ECO:0000256" key="1">
    <source>
        <dbReference type="SAM" id="MobiDB-lite"/>
    </source>
</evidence>
<name>A0A161TG58_XYLHT</name>
<dbReference type="GO" id="GO:0005783">
    <property type="term" value="C:endoplasmic reticulum"/>
    <property type="evidence" value="ECO:0007669"/>
    <property type="project" value="TreeGrafter"/>
</dbReference>
<feature type="compositionally biased region" description="Basic and acidic residues" evidence="1">
    <location>
        <begin position="69"/>
        <end position="79"/>
    </location>
</feature>
<proteinExistence type="predicted"/>
<reference evidence="2 3" key="1">
    <citation type="journal article" date="2016" name="Fungal Biol.">
        <title>The genome of Xylona heveae provides a window into fungal endophytism.</title>
        <authorList>
            <person name="Gazis R."/>
            <person name="Kuo A."/>
            <person name="Riley R."/>
            <person name="LaButti K."/>
            <person name="Lipzen A."/>
            <person name="Lin J."/>
            <person name="Amirebrahimi M."/>
            <person name="Hesse C.N."/>
            <person name="Spatafora J.W."/>
            <person name="Henrissat B."/>
            <person name="Hainaut M."/>
            <person name="Grigoriev I.V."/>
            <person name="Hibbett D.S."/>
        </authorList>
    </citation>
    <scope>NUCLEOTIDE SEQUENCE [LARGE SCALE GENOMIC DNA]</scope>
    <source>
        <strain evidence="2 3">TC161</strain>
    </source>
</reference>
<feature type="compositionally biased region" description="Low complexity" evidence="1">
    <location>
        <begin position="1"/>
        <end position="15"/>
    </location>
</feature>
<dbReference type="FunCoup" id="A0A161TG58">
    <property type="interactions" value="183"/>
</dbReference>
<evidence type="ECO:0000313" key="3">
    <source>
        <dbReference type="Proteomes" id="UP000076632"/>
    </source>
</evidence>
<dbReference type="EMBL" id="KV407455">
    <property type="protein sequence ID" value="KZF25097.1"/>
    <property type="molecule type" value="Genomic_DNA"/>
</dbReference>
<feature type="compositionally biased region" description="Polar residues" evidence="1">
    <location>
        <begin position="83"/>
        <end position="97"/>
    </location>
</feature>
<protein>
    <submittedName>
        <fullName evidence="2">Nuclear segregation protein</fullName>
    </submittedName>
</protein>
<dbReference type="GO" id="GO:0042175">
    <property type="term" value="C:nuclear outer membrane-endoplasmic reticulum membrane network"/>
    <property type="evidence" value="ECO:0007669"/>
    <property type="project" value="TreeGrafter"/>
</dbReference>
<feature type="compositionally biased region" description="Basic and acidic residues" evidence="1">
    <location>
        <begin position="451"/>
        <end position="476"/>
    </location>
</feature>
<feature type="region of interest" description="Disordered" evidence="1">
    <location>
        <begin position="451"/>
        <end position="519"/>
    </location>
</feature>
<feature type="compositionally biased region" description="Basic and acidic residues" evidence="1">
    <location>
        <begin position="495"/>
        <end position="519"/>
    </location>
</feature>
<keyword evidence="3" id="KW-1185">Reference proteome</keyword>
<feature type="compositionally biased region" description="Basic and acidic residues" evidence="1">
    <location>
        <begin position="269"/>
        <end position="286"/>
    </location>
</feature>
<feature type="region of interest" description="Disordered" evidence="1">
    <location>
        <begin position="269"/>
        <end position="297"/>
    </location>
</feature>
<dbReference type="PANTHER" id="PTHR31027">
    <property type="entry name" value="NUCLEAR SEGREGATION PROTEIN BFR1"/>
    <property type="match status" value="1"/>
</dbReference>
<dbReference type="AlphaFoldDB" id="A0A161TG58"/>